<dbReference type="Pfam" id="PF07690">
    <property type="entry name" value="MFS_1"/>
    <property type="match status" value="1"/>
</dbReference>
<reference evidence="9" key="1">
    <citation type="submission" date="2017-05" db="EMBL/GenBank/DDBJ databases">
        <authorList>
            <person name="Song R."/>
            <person name="Chenine A.L."/>
            <person name="Ruprecht R.M."/>
        </authorList>
    </citation>
    <scope>NUCLEOTIDE SEQUENCE</scope>
    <source>
        <strain evidence="9">Kingella_eburonensis</strain>
    </source>
</reference>
<dbReference type="RefSeq" id="WP_095063455.1">
    <property type="nucleotide sequence ID" value="NZ_CP123447.1"/>
</dbReference>
<feature type="transmembrane region" description="Helical" evidence="7">
    <location>
        <begin position="226"/>
        <end position="245"/>
    </location>
</feature>
<feature type="transmembrane region" description="Helical" evidence="7">
    <location>
        <begin position="111"/>
        <end position="132"/>
    </location>
</feature>
<dbReference type="Gene3D" id="3.30.70.100">
    <property type="match status" value="1"/>
</dbReference>
<dbReference type="OrthoDB" id="9764259at2"/>
<dbReference type="GO" id="GO:0005886">
    <property type="term" value="C:plasma membrane"/>
    <property type="evidence" value="ECO:0007669"/>
    <property type="project" value="UniProtKB-SubCell"/>
</dbReference>
<dbReference type="InterPro" id="IPR005829">
    <property type="entry name" value="Sugar_transporter_CS"/>
</dbReference>
<protein>
    <submittedName>
        <fullName evidence="10">Inner membrane transport protein YajR</fullName>
    </submittedName>
</protein>
<dbReference type="Gene3D" id="1.20.1250.20">
    <property type="entry name" value="MFS general substrate transporter like domains"/>
    <property type="match status" value="1"/>
</dbReference>
<keyword evidence="2" id="KW-0813">Transport</keyword>
<gene>
    <name evidence="10" type="primary">yajR</name>
    <name evidence="10" type="ORF">KEBURONENSIS_00393</name>
    <name evidence="9" type="ORF">KEBURONENSIS_00632</name>
</gene>
<dbReference type="InterPro" id="IPR050171">
    <property type="entry name" value="MFS_Transporters"/>
</dbReference>
<dbReference type="PROSITE" id="PS00216">
    <property type="entry name" value="SUGAR_TRANSPORT_1"/>
    <property type="match status" value="1"/>
</dbReference>
<keyword evidence="3" id="KW-1003">Cell membrane</keyword>
<reference evidence="10 11" key="2">
    <citation type="submission" date="2017-06" db="EMBL/GenBank/DDBJ databases">
        <authorList>
            <person name="Kim H.J."/>
            <person name="Triplett B.A."/>
        </authorList>
    </citation>
    <scope>NUCLEOTIDE SEQUENCE [LARGE SCALE GENOMIC DNA]</scope>
    <source>
        <strain evidence="10">Kingella_eburonensis</strain>
    </source>
</reference>
<dbReference type="AlphaFoldDB" id="A0A238TCD7"/>
<accession>A0A238TCD7</accession>
<feature type="transmembrane region" description="Helical" evidence="7">
    <location>
        <begin position="369"/>
        <end position="392"/>
    </location>
</feature>
<dbReference type="PROSITE" id="PS50850">
    <property type="entry name" value="MFS"/>
    <property type="match status" value="1"/>
</dbReference>
<sequence length="462" mass="49444">MSKKIKIPMLAHEWRAATSLAGVYALRMLGMFLVLPVLSLHAHSLSGADEVAKLKMVGLAMAAYGLTQALLQLPLGMLSDKIGRKKVIYLGMGVFALGSFIAAFTNDVYMLIVARAIQGAGAVSAAVTALLADLTREEVRTRAMSLIGLSIGLTFSVSLVLSPVLSQFIGVQGLFALTGVLSLASIALVRFYTPNPEQSRHHEDAQVSVHRIGEVLKNGQLLRLNYGIFALQAGLMAIFTALPFALKNLGWDKSEHWLVYLPATVIGLVLMVPAIVIGETRNKLKQVFVLGITLVLLAQFALIFSVSSAWLIGLTLVVYFIGFNILEASLPSLVSKIAPTDLKGTAMGVYNTTQSLGVFAGGMIGSRMYAAYGFSGVFGFCCVIIGVWLLMAMSAPAPRPVKNVMFAVPDSWLSDLAGLTAKIQAASGVEEVRLSADNKTVFIKALQQGFDEEYVKQVLTGV</sequence>
<dbReference type="GO" id="GO:0022857">
    <property type="term" value="F:transmembrane transporter activity"/>
    <property type="evidence" value="ECO:0007669"/>
    <property type="project" value="InterPro"/>
</dbReference>
<feature type="transmembrane region" description="Helical" evidence="7">
    <location>
        <begin position="87"/>
        <end position="105"/>
    </location>
</feature>
<evidence type="ECO:0000256" key="4">
    <source>
        <dbReference type="ARBA" id="ARBA00022692"/>
    </source>
</evidence>
<feature type="transmembrane region" description="Helical" evidence="7">
    <location>
        <begin position="257"/>
        <end position="276"/>
    </location>
</feature>
<dbReference type="Proteomes" id="UP000215450">
    <property type="component" value="Unassembled WGS sequence"/>
</dbReference>
<organism evidence="10 11">
    <name type="scientific">Kingella negevensis</name>
    <dbReference type="NCBI Taxonomy" id="1522312"/>
    <lineage>
        <taxon>Bacteria</taxon>
        <taxon>Pseudomonadati</taxon>
        <taxon>Pseudomonadota</taxon>
        <taxon>Betaproteobacteria</taxon>
        <taxon>Neisseriales</taxon>
        <taxon>Neisseriaceae</taxon>
        <taxon>Kingella</taxon>
    </lineage>
</organism>
<evidence type="ECO:0000256" key="2">
    <source>
        <dbReference type="ARBA" id="ARBA00022448"/>
    </source>
</evidence>
<evidence type="ECO:0000256" key="6">
    <source>
        <dbReference type="ARBA" id="ARBA00023136"/>
    </source>
</evidence>
<dbReference type="STRING" id="1522312.GCA_900177895_01793"/>
<evidence type="ECO:0000256" key="7">
    <source>
        <dbReference type="SAM" id="Phobius"/>
    </source>
</evidence>
<keyword evidence="11" id="KW-1185">Reference proteome</keyword>
<keyword evidence="5 7" id="KW-1133">Transmembrane helix</keyword>
<dbReference type="EMBL" id="FXUV01000074">
    <property type="protein sequence ID" value="SMQ13534.1"/>
    <property type="molecule type" value="Genomic_DNA"/>
</dbReference>
<feature type="domain" description="Major facilitator superfamily (MFS) profile" evidence="8">
    <location>
        <begin position="16"/>
        <end position="400"/>
    </location>
</feature>
<dbReference type="CDD" id="cd17472">
    <property type="entry name" value="MFS_YajR_like"/>
    <property type="match status" value="1"/>
</dbReference>
<feature type="transmembrane region" description="Helical" evidence="7">
    <location>
        <begin position="21"/>
        <end position="42"/>
    </location>
</feature>
<keyword evidence="4 7" id="KW-0812">Transmembrane</keyword>
<evidence type="ECO:0000259" key="8">
    <source>
        <dbReference type="PROSITE" id="PS50850"/>
    </source>
</evidence>
<evidence type="ECO:0000313" key="11">
    <source>
        <dbReference type="Proteomes" id="UP000215450"/>
    </source>
</evidence>
<dbReference type="SUPFAM" id="SSF103473">
    <property type="entry name" value="MFS general substrate transporter"/>
    <property type="match status" value="1"/>
</dbReference>
<evidence type="ECO:0000313" key="10">
    <source>
        <dbReference type="EMBL" id="SNB78284.1"/>
    </source>
</evidence>
<feature type="transmembrane region" description="Helical" evidence="7">
    <location>
        <begin position="288"/>
        <end position="321"/>
    </location>
</feature>
<dbReference type="EMBL" id="FXUV02000043">
    <property type="protein sequence ID" value="SNB78284.1"/>
    <property type="molecule type" value="Genomic_DNA"/>
</dbReference>
<dbReference type="InterPro" id="IPR020846">
    <property type="entry name" value="MFS_dom"/>
</dbReference>
<dbReference type="InterPro" id="IPR011701">
    <property type="entry name" value="MFS"/>
</dbReference>
<keyword evidence="6 7" id="KW-0472">Membrane</keyword>
<evidence type="ECO:0000313" key="9">
    <source>
        <dbReference type="EMBL" id="SMQ13534.1"/>
    </source>
</evidence>
<evidence type="ECO:0000256" key="3">
    <source>
        <dbReference type="ARBA" id="ARBA00022475"/>
    </source>
</evidence>
<evidence type="ECO:0000256" key="1">
    <source>
        <dbReference type="ARBA" id="ARBA00004651"/>
    </source>
</evidence>
<proteinExistence type="predicted"/>
<name>A0A238TCD7_9NEIS</name>
<dbReference type="PANTHER" id="PTHR23517">
    <property type="entry name" value="RESISTANCE PROTEIN MDTM, PUTATIVE-RELATED-RELATED"/>
    <property type="match status" value="1"/>
</dbReference>
<feature type="transmembrane region" description="Helical" evidence="7">
    <location>
        <begin position="144"/>
        <end position="165"/>
    </location>
</feature>
<comment type="subcellular location">
    <subcellularLocation>
        <location evidence="1">Cell membrane</location>
        <topology evidence="1">Multi-pass membrane protein</topology>
    </subcellularLocation>
</comment>
<evidence type="ECO:0000256" key="5">
    <source>
        <dbReference type="ARBA" id="ARBA00022989"/>
    </source>
</evidence>
<feature type="transmembrane region" description="Helical" evidence="7">
    <location>
        <begin position="54"/>
        <end position="75"/>
    </location>
</feature>
<feature type="transmembrane region" description="Helical" evidence="7">
    <location>
        <begin position="171"/>
        <end position="192"/>
    </location>
</feature>
<dbReference type="InterPro" id="IPR036259">
    <property type="entry name" value="MFS_trans_sf"/>
</dbReference>
<dbReference type="PANTHER" id="PTHR23517:SF2">
    <property type="entry name" value="MULTIDRUG RESISTANCE PROTEIN MDTH"/>
    <property type="match status" value="1"/>
</dbReference>